<dbReference type="RefSeq" id="WP_027227399.1">
    <property type="nucleotide sequence ID" value="NZ_CP017601.1"/>
</dbReference>
<dbReference type="CDD" id="cd00093">
    <property type="entry name" value="HTH_XRE"/>
    <property type="match status" value="1"/>
</dbReference>
<dbReference type="PANTHER" id="PTHR40455:SF1">
    <property type="entry name" value="ANTITOXIN HIGA"/>
    <property type="match status" value="1"/>
</dbReference>
<evidence type="ECO:0000313" key="1">
    <source>
        <dbReference type="EMBL" id="PPK29803.1"/>
    </source>
</evidence>
<dbReference type="GO" id="GO:0006355">
    <property type="term" value="P:regulation of DNA-templated transcription"/>
    <property type="evidence" value="ECO:0007669"/>
    <property type="project" value="InterPro"/>
</dbReference>
<dbReference type="Pfam" id="PF01381">
    <property type="entry name" value="HTH_3"/>
    <property type="match status" value="1"/>
</dbReference>
<dbReference type="GO" id="GO:0001046">
    <property type="term" value="F:core promoter sequence-specific DNA binding"/>
    <property type="evidence" value="ECO:0007669"/>
    <property type="project" value="TreeGrafter"/>
</dbReference>
<protein>
    <submittedName>
        <fullName evidence="1">Transcriptional regulator</fullName>
    </submittedName>
</protein>
<dbReference type="PANTHER" id="PTHR40455">
    <property type="entry name" value="ANTITOXIN HIGA"/>
    <property type="match status" value="1"/>
</dbReference>
<dbReference type="Proteomes" id="UP000239239">
    <property type="component" value="Unassembled WGS sequence"/>
</dbReference>
<sequence length="141" mass="16010">MTALAHNHYLEETIQHWKHISPVIHDPQNDDEYEKLASMLDQLLDIVGDNESHELMGLVDVISHMITHYDENHDEQLQKGSGIDALKFLMEQHGLDQGDLKNEIGSQGVVSEILNGKRQLNLSHIKKLAARFHVTPATFID</sequence>
<evidence type="ECO:0000313" key="2">
    <source>
        <dbReference type="Proteomes" id="UP000239239"/>
    </source>
</evidence>
<dbReference type="InterPro" id="IPR010982">
    <property type="entry name" value="Lambda_DNA-bd_dom_sf"/>
</dbReference>
<dbReference type="OrthoDB" id="5771335at2"/>
<dbReference type="InterPro" id="IPR039060">
    <property type="entry name" value="Antitox_HigA"/>
</dbReference>
<dbReference type="SUPFAM" id="SSF47413">
    <property type="entry name" value="lambda repressor-like DNA-binding domains"/>
    <property type="match status" value="1"/>
</dbReference>
<comment type="caution">
    <text evidence="1">The sequence shown here is derived from an EMBL/GenBank/DDBJ whole genome shotgun (WGS) entry which is preliminary data.</text>
</comment>
<name>A0A2S6EX76_LEGPN</name>
<proteinExistence type="predicted"/>
<dbReference type="EMBL" id="PQWY01000016">
    <property type="protein sequence ID" value="PPK29803.1"/>
    <property type="molecule type" value="Genomic_DNA"/>
</dbReference>
<gene>
    <name evidence="1" type="ORF">C3928_12095</name>
</gene>
<reference evidence="1 2" key="1">
    <citation type="submission" date="2018-02" db="EMBL/GenBank/DDBJ databases">
        <title>Draft genome sequences of four Legionella pneumophila clinical strains isolated in Ontario.</title>
        <authorList>
            <person name="Fortuna A."/>
            <person name="Ramnarine R."/>
            <person name="Li A."/>
            <person name="Frantz C."/>
            <person name="Mallo G."/>
        </authorList>
    </citation>
    <scope>NUCLEOTIDE SEQUENCE [LARGE SCALE GENOMIC DNA]</scope>
    <source>
        <strain evidence="1 2">LG61</strain>
    </source>
</reference>
<dbReference type="Gene3D" id="1.10.260.40">
    <property type="entry name" value="lambda repressor-like DNA-binding domains"/>
    <property type="match status" value="1"/>
</dbReference>
<dbReference type="SMART" id="SM00530">
    <property type="entry name" value="HTH_XRE"/>
    <property type="match status" value="1"/>
</dbReference>
<accession>A0A2S6EX76</accession>
<dbReference type="PROSITE" id="PS50943">
    <property type="entry name" value="HTH_CROC1"/>
    <property type="match status" value="1"/>
</dbReference>
<dbReference type="AlphaFoldDB" id="A0A2S6EX76"/>
<organism evidence="1 2">
    <name type="scientific">Legionella pneumophila</name>
    <dbReference type="NCBI Taxonomy" id="446"/>
    <lineage>
        <taxon>Bacteria</taxon>
        <taxon>Pseudomonadati</taxon>
        <taxon>Pseudomonadota</taxon>
        <taxon>Gammaproteobacteria</taxon>
        <taxon>Legionellales</taxon>
        <taxon>Legionellaceae</taxon>
        <taxon>Legionella</taxon>
    </lineage>
</organism>
<dbReference type="InterPro" id="IPR001387">
    <property type="entry name" value="Cro/C1-type_HTH"/>
</dbReference>